<dbReference type="InterPro" id="IPR053009">
    <property type="entry name" value="Xanthocillin_Biosynth-Assoc"/>
</dbReference>
<protein>
    <recommendedName>
        <fullName evidence="6">TMEM205-like domain-containing protein</fullName>
    </recommendedName>
</protein>
<evidence type="ECO:0000256" key="4">
    <source>
        <dbReference type="ARBA" id="ARBA00023136"/>
    </source>
</evidence>
<accession>A0A316UCU1</accession>
<feature type="transmembrane region" description="Helical" evidence="5">
    <location>
        <begin position="65"/>
        <end position="85"/>
    </location>
</feature>
<dbReference type="GeneID" id="37010768"/>
<evidence type="ECO:0000313" key="7">
    <source>
        <dbReference type="EMBL" id="PWN23016.1"/>
    </source>
</evidence>
<name>A0A316UCU1_9BASI</name>
<feature type="transmembrane region" description="Helical" evidence="5">
    <location>
        <begin position="156"/>
        <end position="176"/>
    </location>
</feature>
<dbReference type="Pfam" id="PF13664">
    <property type="entry name" value="DUF4149"/>
    <property type="match status" value="1"/>
</dbReference>
<evidence type="ECO:0000313" key="8">
    <source>
        <dbReference type="Proteomes" id="UP000245942"/>
    </source>
</evidence>
<evidence type="ECO:0000256" key="1">
    <source>
        <dbReference type="ARBA" id="ARBA00004370"/>
    </source>
</evidence>
<evidence type="ECO:0000256" key="2">
    <source>
        <dbReference type="ARBA" id="ARBA00022692"/>
    </source>
</evidence>
<evidence type="ECO:0000256" key="5">
    <source>
        <dbReference type="SAM" id="Phobius"/>
    </source>
</evidence>
<keyword evidence="2 5" id="KW-0812">Transmembrane</keyword>
<gene>
    <name evidence="7" type="ORF">BCV69DRAFT_105342</name>
</gene>
<evidence type="ECO:0000259" key="6">
    <source>
        <dbReference type="Pfam" id="PF13664"/>
    </source>
</evidence>
<feature type="transmembrane region" description="Helical" evidence="5">
    <location>
        <begin position="97"/>
        <end position="116"/>
    </location>
</feature>
<reference evidence="7 8" key="1">
    <citation type="journal article" date="2018" name="Mol. Biol. Evol.">
        <title>Broad Genomic Sampling Reveals a Smut Pathogenic Ancestry of the Fungal Clade Ustilaginomycotina.</title>
        <authorList>
            <person name="Kijpornyongpan T."/>
            <person name="Mondo S.J."/>
            <person name="Barry K."/>
            <person name="Sandor L."/>
            <person name="Lee J."/>
            <person name="Lipzen A."/>
            <person name="Pangilinan J."/>
            <person name="LaButti K."/>
            <person name="Hainaut M."/>
            <person name="Henrissat B."/>
            <person name="Grigoriev I.V."/>
            <person name="Spatafora J.W."/>
            <person name="Aime M.C."/>
        </authorList>
    </citation>
    <scope>NUCLEOTIDE SEQUENCE [LARGE SCALE GENOMIC DNA]</scope>
    <source>
        <strain evidence="7 8">MCA 4718</strain>
    </source>
</reference>
<dbReference type="OrthoDB" id="1641132at2759"/>
<feature type="transmembrane region" description="Helical" evidence="5">
    <location>
        <begin position="24"/>
        <end position="44"/>
    </location>
</feature>
<dbReference type="Proteomes" id="UP000245942">
    <property type="component" value="Unassembled WGS sequence"/>
</dbReference>
<keyword evidence="8" id="KW-1185">Reference proteome</keyword>
<feature type="transmembrane region" description="Helical" evidence="5">
    <location>
        <begin position="182"/>
        <end position="201"/>
    </location>
</feature>
<evidence type="ECO:0000256" key="3">
    <source>
        <dbReference type="ARBA" id="ARBA00022989"/>
    </source>
</evidence>
<comment type="subcellular location">
    <subcellularLocation>
        <location evidence="1">Membrane</location>
    </subcellularLocation>
</comment>
<dbReference type="InterPro" id="IPR025423">
    <property type="entry name" value="TMEM205-like"/>
</dbReference>
<feature type="domain" description="TMEM205-like" evidence="6">
    <location>
        <begin position="30"/>
        <end position="129"/>
    </location>
</feature>
<dbReference type="PANTHER" id="PTHR23241">
    <property type="entry name" value="LATE EMBRYOGENESIS ABUNDANT PLANTS LEA-RELATED"/>
    <property type="match status" value="1"/>
</dbReference>
<keyword evidence="4 5" id="KW-0472">Membrane</keyword>
<dbReference type="AlphaFoldDB" id="A0A316UCU1"/>
<sequence length="223" mass="24091">MATQSNPANVGLSMWKVLLTPNSASIHLILFSTLFGSHFFHGFIGGPVTFQQVPRKTFGLMQSKIFPIYFAMGTVTPAALIGNLALAQGSLSAVPTFPLAALGISMVANAINWLYLGPKATNVMFERHELEREEGIDAYKDKDKASPKMKQLSKTFGQLHGISSLLNLTSFGALILHGSVSVAASVLSVWSSLLLLLLLLARRRYTRGRTALDCLVAPVMTIS</sequence>
<dbReference type="GO" id="GO:0016020">
    <property type="term" value="C:membrane"/>
    <property type="evidence" value="ECO:0007669"/>
    <property type="project" value="UniProtKB-SubCell"/>
</dbReference>
<keyword evidence="3 5" id="KW-1133">Transmembrane helix</keyword>
<dbReference type="RefSeq" id="XP_025350176.1">
    <property type="nucleotide sequence ID" value="XM_025489034.1"/>
</dbReference>
<proteinExistence type="predicted"/>
<dbReference type="PANTHER" id="PTHR23241:SF102">
    <property type="entry name" value="LD23009P"/>
    <property type="match status" value="1"/>
</dbReference>
<dbReference type="EMBL" id="KZ819322">
    <property type="protein sequence ID" value="PWN23016.1"/>
    <property type="molecule type" value="Genomic_DNA"/>
</dbReference>
<organism evidence="7 8">
    <name type="scientific">Pseudomicrostroma glucosiphilum</name>
    <dbReference type="NCBI Taxonomy" id="1684307"/>
    <lineage>
        <taxon>Eukaryota</taxon>
        <taxon>Fungi</taxon>
        <taxon>Dikarya</taxon>
        <taxon>Basidiomycota</taxon>
        <taxon>Ustilaginomycotina</taxon>
        <taxon>Exobasidiomycetes</taxon>
        <taxon>Microstromatales</taxon>
        <taxon>Microstromatales incertae sedis</taxon>
        <taxon>Pseudomicrostroma</taxon>
    </lineage>
</organism>